<dbReference type="HAMAP" id="MF_00634">
    <property type="entry name" value="UPF0235"/>
    <property type="match status" value="1"/>
</dbReference>
<reference evidence="4" key="1">
    <citation type="journal article" date="2019" name="Int. J. Syst. Evol. Microbiol.">
        <title>The Global Catalogue of Microorganisms (GCM) 10K type strain sequencing project: providing services to taxonomists for standard genome sequencing and annotation.</title>
        <authorList>
            <consortium name="The Broad Institute Genomics Platform"/>
            <consortium name="The Broad Institute Genome Sequencing Center for Infectious Disease"/>
            <person name="Wu L."/>
            <person name="Ma J."/>
        </authorList>
    </citation>
    <scope>NUCLEOTIDE SEQUENCE [LARGE SCALE GENOMIC DNA]</scope>
    <source>
        <strain evidence="4">CCUG 63419</strain>
    </source>
</reference>
<dbReference type="Pfam" id="PF02594">
    <property type="entry name" value="DUF167"/>
    <property type="match status" value="1"/>
</dbReference>
<dbReference type="SMART" id="SM01152">
    <property type="entry name" value="DUF167"/>
    <property type="match status" value="1"/>
</dbReference>
<dbReference type="RefSeq" id="WP_379067857.1">
    <property type="nucleotide sequence ID" value="NZ_JBHTIT010000001.1"/>
</dbReference>
<comment type="similarity">
    <text evidence="1 2">Belongs to the UPF0235 family.</text>
</comment>
<dbReference type="EMBL" id="JBHTIT010000001">
    <property type="protein sequence ID" value="MFD0948868.1"/>
    <property type="molecule type" value="Genomic_DNA"/>
</dbReference>
<gene>
    <name evidence="3" type="ORF">ACFQ0F_00410</name>
</gene>
<dbReference type="PANTHER" id="PTHR13420">
    <property type="entry name" value="UPF0235 PROTEIN C15ORF40"/>
    <property type="match status" value="1"/>
</dbReference>
<evidence type="ECO:0000313" key="3">
    <source>
        <dbReference type="EMBL" id="MFD0948868.1"/>
    </source>
</evidence>
<dbReference type="Gene3D" id="3.30.1200.10">
    <property type="entry name" value="YggU-like"/>
    <property type="match status" value="1"/>
</dbReference>
<sequence length="96" mass="10215">MTYKKNVLVRLSVKVVPGASKSEVSGWLGDSLKIRVAAQPEKGKANAAVVLVLATSLGLPEKSVSVVSGKTSQHKVVEIQGLSNEQVRHKLNHAEC</sequence>
<dbReference type="NCBIfam" id="TIGR00251">
    <property type="entry name" value="DUF167 family protein"/>
    <property type="match status" value="1"/>
</dbReference>
<proteinExistence type="inferred from homology"/>
<dbReference type="Proteomes" id="UP001597044">
    <property type="component" value="Unassembled WGS sequence"/>
</dbReference>
<comment type="caution">
    <text evidence="3">The sequence shown here is derived from an EMBL/GenBank/DDBJ whole genome shotgun (WGS) entry which is preliminary data.</text>
</comment>
<dbReference type="InterPro" id="IPR003746">
    <property type="entry name" value="DUF167"/>
</dbReference>
<dbReference type="InterPro" id="IPR036591">
    <property type="entry name" value="YggU-like_sf"/>
</dbReference>
<protein>
    <recommendedName>
        <fullName evidence="2">UPF0235 protein ACFQ0F_00410</fullName>
    </recommendedName>
</protein>
<evidence type="ECO:0000256" key="2">
    <source>
        <dbReference type="HAMAP-Rule" id="MF_00634"/>
    </source>
</evidence>
<evidence type="ECO:0000313" key="4">
    <source>
        <dbReference type="Proteomes" id="UP001597044"/>
    </source>
</evidence>
<dbReference type="SUPFAM" id="SSF69786">
    <property type="entry name" value="YggU-like"/>
    <property type="match status" value="1"/>
</dbReference>
<evidence type="ECO:0000256" key="1">
    <source>
        <dbReference type="ARBA" id="ARBA00010364"/>
    </source>
</evidence>
<accession>A0ABW3HBN3</accession>
<organism evidence="3 4">
    <name type="scientific">Paraperlucidibaca wandonensis</name>
    <dbReference type="NCBI Taxonomy" id="1268273"/>
    <lineage>
        <taxon>Bacteria</taxon>
        <taxon>Pseudomonadati</taxon>
        <taxon>Pseudomonadota</taxon>
        <taxon>Gammaproteobacteria</taxon>
        <taxon>Moraxellales</taxon>
        <taxon>Moraxellaceae</taxon>
        <taxon>Paraperlucidibaca</taxon>
    </lineage>
</organism>
<dbReference type="PANTHER" id="PTHR13420:SF7">
    <property type="entry name" value="UPF0235 PROTEIN C15ORF40"/>
    <property type="match status" value="1"/>
</dbReference>
<name>A0ABW3HBN3_9GAMM</name>
<keyword evidence="4" id="KW-1185">Reference proteome</keyword>